<keyword evidence="4" id="KW-1185">Reference proteome</keyword>
<organism evidence="3 4">
    <name type="scientific">Lithospermum erythrorhizon</name>
    <name type="common">Purple gromwell</name>
    <name type="synonym">Lithospermum officinale var. erythrorhizon</name>
    <dbReference type="NCBI Taxonomy" id="34254"/>
    <lineage>
        <taxon>Eukaryota</taxon>
        <taxon>Viridiplantae</taxon>
        <taxon>Streptophyta</taxon>
        <taxon>Embryophyta</taxon>
        <taxon>Tracheophyta</taxon>
        <taxon>Spermatophyta</taxon>
        <taxon>Magnoliopsida</taxon>
        <taxon>eudicotyledons</taxon>
        <taxon>Gunneridae</taxon>
        <taxon>Pentapetalae</taxon>
        <taxon>asterids</taxon>
        <taxon>lamiids</taxon>
        <taxon>Boraginales</taxon>
        <taxon>Boraginaceae</taxon>
        <taxon>Boraginoideae</taxon>
        <taxon>Lithospermeae</taxon>
        <taxon>Lithospermum</taxon>
    </lineage>
</organism>
<feature type="region of interest" description="Disordered" evidence="1">
    <location>
        <begin position="15"/>
        <end position="47"/>
    </location>
</feature>
<evidence type="ECO:0000259" key="2">
    <source>
        <dbReference type="Pfam" id="PF07059"/>
    </source>
</evidence>
<dbReference type="PANTHER" id="PTHR31558">
    <property type="entry name" value="CW14 PROTEIN"/>
    <property type="match status" value="1"/>
</dbReference>
<evidence type="ECO:0000256" key="1">
    <source>
        <dbReference type="SAM" id="MobiDB-lite"/>
    </source>
</evidence>
<dbReference type="Proteomes" id="UP001454036">
    <property type="component" value="Unassembled WGS sequence"/>
</dbReference>
<dbReference type="EMBL" id="BAABME010006234">
    <property type="protein sequence ID" value="GAA0167800.1"/>
    <property type="molecule type" value="Genomic_DNA"/>
</dbReference>
<evidence type="ECO:0000313" key="3">
    <source>
        <dbReference type="EMBL" id="GAA0167800.1"/>
    </source>
</evidence>
<proteinExistence type="predicted"/>
<dbReference type="InterPro" id="IPR009769">
    <property type="entry name" value="EDR2_C"/>
</dbReference>
<evidence type="ECO:0000313" key="4">
    <source>
        <dbReference type="Proteomes" id="UP001454036"/>
    </source>
</evidence>
<name>A0AAV3QUT7_LITER</name>
<dbReference type="PANTHER" id="PTHR31558:SF16">
    <property type="entry name" value="FAMILY PROTEIN, PUTATIVE (DUF1336)-RELATED"/>
    <property type="match status" value="1"/>
</dbReference>
<protein>
    <recommendedName>
        <fullName evidence="2">Protein ENHANCED DISEASE RESISTANCE 2 C-terminal domain-containing protein</fullName>
    </recommendedName>
</protein>
<sequence>MGACVSVPSHTIGVHRKHYRHRVRRHRGKHSKHGKGLPDGNKKRNSNAGARVTDFAVSEFVHTSTTCGNAEVSSSTFHLSQVHWHHLQNDPNVHSQEDAWFDTFSILESDSDEDFDSVHGDFLPNISSGQVVQYETSSCFVDNKCKYQEYHETYMKMNSKKTEVQRKDGVKDENQFTVLSTQGYDLPCLRKNEELGMQKKNKLERGYLSFNGVKNDKNVLKNVFPRLVSSLSFNDKISNALHSHPQSQRKKTAVIRLSMKRTSIDREEQTDISTSKRFLYRPRAGQLIPNSEGKPTPGTWSAIEPSIFKLRGETFFKDKKKSPAPNHCPYTPIGVDLFVYPRKVNHIAQHLELPSLQGDGKIPPLLIVNIQLPTYPAPMFVGDGDGEGLSLVLYFKLSENYEKEISTQFQDSIQRLIQDDVEKVKGFTRESKVPFRDRLKIMVGAVNPDDIVANATERKLLNAYNEKPVLSRPQHEFYQGDNYFEIDLDIHRFSYIARKGLDAFRDRVKNGILDLGLTIQAQKPEELPERVLCCARLNKIDFINHGQIPTIMRAGDD</sequence>
<reference evidence="3 4" key="1">
    <citation type="submission" date="2024-01" db="EMBL/GenBank/DDBJ databases">
        <title>The complete chloroplast genome sequence of Lithospermum erythrorhizon: insights into the phylogenetic relationship among Boraginaceae species and the maternal lineages of purple gromwells.</title>
        <authorList>
            <person name="Okada T."/>
            <person name="Watanabe K."/>
        </authorList>
    </citation>
    <scope>NUCLEOTIDE SEQUENCE [LARGE SCALE GENOMIC DNA]</scope>
</reference>
<dbReference type="AlphaFoldDB" id="A0AAV3QUT7"/>
<feature type="compositionally biased region" description="Basic residues" evidence="1">
    <location>
        <begin position="15"/>
        <end position="35"/>
    </location>
</feature>
<gene>
    <name evidence="3" type="ORF">LIER_22652</name>
</gene>
<dbReference type="Pfam" id="PF07059">
    <property type="entry name" value="EDR2_C"/>
    <property type="match status" value="1"/>
</dbReference>
<feature type="domain" description="Protein ENHANCED DISEASE RESISTANCE 2 C-terminal" evidence="2">
    <location>
        <begin position="300"/>
        <end position="541"/>
    </location>
</feature>
<accession>A0AAV3QUT7</accession>
<comment type="caution">
    <text evidence="3">The sequence shown here is derived from an EMBL/GenBank/DDBJ whole genome shotgun (WGS) entry which is preliminary data.</text>
</comment>